<dbReference type="RefSeq" id="XP_048140225.1">
    <property type="nucleotide sequence ID" value="XM_048284268.1"/>
</dbReference>
<keyword evidence="1" id="KW-0677">Repeat</keyword>
<sequence>MVARALLARQCRRISKAMRPSFTFSTFPSETPFRPLPSSRVKRREFAKLLQLPASDSGNPIRHHKKLHGQIVVWGFQYDVFLANVLLHSYSKSGGLRDARGVFDDIPERNLITWSSLISMYARHSYCSEALMSFVEFQRSSVERPNEYILASLIRGCAQSGGLDEGTQVHGFVVKTGLGQDVYVGTSLVFLYANNGGIDGARSVFDSLLDKTDVTWTAIISGHVKCGRSEVSLQLFSQMIDAGLLPDKYVISSVLSACSALEFVEGGKQIHAHILRREAEMDISVVNVLIDCYSKSRMAQVARRLFDHLEVRNMVSWTTMISGYMQNAYDKEALNLFAEMTGLGWNPDAFACTSVLTSCGSLEALIQGKQVHAYTIKANLEFDDFVKNGLIDMYAKCNDLADARELFDVMDGKNVVSYNAMIEGYSRLEKLEEALDLFHSMRLASFSPSPLTFVSILGLSTALFTLELSKQVHGLLSKSGISMDLFAGSSLIDVYSKCSLVRDARLVFEEMSDRDIVVWNAMFFGYSQQMENEETFKLFLELQLSEQQPNEFTFASLITAASNLASLQHGQQFHSQIIKRGLNFDPFVANAVVDMYAKCGSIQEARKAFDLAICEDVACWNSMITTYAQHGEAQAALQIFDEMIIAGVKPNYITYVGILSACSHAGLVEDGLWHYNSMSGLGIEPETEHYACMVSLLGRAGRLKDAVDFIETMPIQPMALVWRSLLSACRNAGDSELGKYAAEMAISLDPTDSGSYTLLSNIFASKGKWFDVKKVRQRMDETGVVKEPGTSWIEVNNEVHVFVARDWTHCEADLIFSVLDYLILQIKEIGYVPNNVAVIIDDRLTNSNGTMLY</sequence>
<dbReference type="InterPro" id="IPR046848">
    <property type="entry name" value="E_motif"/>
</dbReference>
<dbReference type="InterPro" id="IPR046960">
    <property type="entry name" value="PPR_At4g14850-like_plant"/>
</dbReference>
<dbReference type="NCBIfam" id="TIGR00756">
    <property type="entry name" value="PPR"/>
    <property type="match status" value="5"/>
</dbReference>
<feature type="repeat" description="PPR" evidence="2">
    <location>
        <begin position="313"/>
        <end position="347"/>
    </location>
</feature>
<protein>
    <submittedName>
        <fullName evidence="4">Pentatricopeptide repeat-containing protein At4g39530-like</fullName>
    </submittedName>
</protein>
<feature type="repeat" description="PPR" evidence="2">
    <location>
        <begin position="414"/>
        <end position="448"/>
    </location>
</feature>
<dbReference type="SUPFAM" id="SSF48452">
    <property type="entry name" value="TPR-like"/>
    <property type="match status" value="1"/>
</dbReference>
<feature type="repeat" description="PPR" evidence="2">
    <location>
        <begin position="616"/>
        <end position="650"/>
    </location>
</feature>
<dbReference type="PROSITE" id="PS51375">
    <property type="entry name" value="PPR"/>
    <property type="match status" value="7"/>
</dbReference>
<feature type="repeat" description="PPR" evidence="2">
    <location>
        <begin position="651"/>
        <end position="685"/>
    </location>
</feature>
<evidence type="ECO:0000256" key="1">
    <source>
        <dbReference type="ARBA" id="ARBA00022737"/>
    </source>
</evidence>
<reference evidence="4" key="2">
    <citation type="submission" date="2025-08" db="UniProtKB">
        <authorList>
            <consortium name="RefSeq"/>
        </authorList>
    </citation>
    <scope>IDENTIFICATION</scope>
    <source>
        <tissue evidence="4">Leaf</tissue>
    </source>
</reference>
<evidence type="ECO:0000256" key="2">
    <source>
        <dbReference type="PROSITE-ProRule" id="PRU00708"/>
    </source>
</evidence>
<feature type="repeat" description="PPR" evidence="2">
    <location>
        <begin position="484"/>
        <end position="518"/>
    </location>
</feature>
<dbReference type="Pfam" id="PF13041">
    <property type="entry name" value="PPR_2"/>
    <property type="match status" value="5"/>
</dbReference>
<accession>A0ABM3HUE7</accession>
<evidence type="ECO:0000313" key="4">
    <source>
        <dbReference type="RefSeq" id="XP_048140225.1"/>
    </source>
</evidence>
<gene>
    <name evidence="4" type="primary">LOC115731413</name>
</gene>
<feature type="repeat" description="PPR" evidence="2">
    <location>
        <begin position="79"/>
        <end position="113"/>
    </location>
</feature>
<dbReference type="InterPro" id="IPR002885">
    <property type="entry name" value="PPR_rpt"/>
</dbReference>
<dbReference type="Proteomes" id="UP000827889">
    <property type="component" value="Chromosome 1"/>
</dbReference>
<dbReference type="GeneID" id="115731413"/>
<proteinExistence type="predicted"/>
<keyword evidence="3" id="KW-1185">Reference proteome</keyword>
<dbReference type="Gene3D" id="1.25.40.10">
    <property type="entry name" value="Tetratricopeptide repeat domain"/>
    <property type="match status" value="5"/>
</dbReference>
<feature type="repeat" description="PPR" evidence="2">
    <location>
        <begin position="212"/>
        <end position="246"/>
    </location>
</feature>
<name>A0ABM3HUE7_9MYRT</name>
<dbReference type="PANTHER" id="PTHR47926:SF527">
    <property type="entry name" value="PENTATRICOPEPTIDE REPEAT-CONTAINING PROTEIN"/>
    <property type="match status" value="1"/>
</dbReference>
<organism evidence="3 4">
    <name type="scientific">Rhodamnia argentea</name>
    <dbReference type="NCBI Taxonomy" id="178133"/>
    <lineage>
        <taxon>Eukaryota</taxon>
        <taxon>Viridiplantae</taxon>
        <taxon>Streptophyta</taxon>
        <taxon>Embryophyta</taxon>
        <taxon>Tracheophyta</taxon>
        <taxon>Spermatophyta</taxon>
        <taxon>Magnoliopsida</taxon>
        <taxon>eudicotyledons</taxon>
        <taxon>Gunneridae</taxon>
        <taxon>Pentapetalae</taxon>
        <taxon>rosids</taxon>
        <taxon>malvids</taxon>
        <taxon>Myrtales</taxon>
        <taxon>Myrtaceae</taxon>
        <taxon>Myrtoideae</taxon>
        <taxon>Myrteae</taxon>
        <taxon>Australasian group</taxon>
        <taxon>Rhodamnia</taxon>
    </lineage>
</organism>
<dbReference type="InterPro" id="IPR011990">
    <property type="entry name" value="TPR-like_helical_dom_sf"/>
</dbReference>
<dbReference type="Pfam" id="PF01535">
    <property type="entry name" value="PPR"/>
    <property type="match status" value="5"/>
</dbReference>
<evidence type="ECO:0000313" key="3">
    <source>
        <dbReference type="Proteomes" id="UP000827889"/>
    </source>
</evidence>
<reference evidence="3" key="1">
    <citation type="submission" date="2025-05" db="UniProtKB">
        <authorList>
            <consortium name="RefSeq"/>
        </authorList>
    </citation>
    <scope>NUCLEOTIDE SEQUENCE [LARGE SCALE GENOMIC DNA]</scope>
</reference>
<dbReference type="Pfam" id="PF20431">
    <property type="entry name" value="E_motif"/>
    <property type="match status" value="1"/>
</dbReference>
<dbReference type="PANTHER" id="PTHR47926">
    <property type="entry name" value="PENTATRICOPEPTIDE REPEAT-CONTAINING PROTEIN"/>
    <property type="match status" value="1"/>
</dbReference>